<dbReference type="InterPro" id="IPR036179">
    <property type="entry name" value="Ig-like_dom_sf"/>
</dbReference>
<feature type="domain" description="Ig-like" evidence="12">
    <location>
        <begin position="692"/>
        <end position="778"/>
    </location>
</feature>
<evidence type="ECO:0000256" key="7">
    <source>
        <dbReference type="ARBA" id="ARBA00023157"/>
    </source>
</evidence>
<dbReference type="CDD" id="cd00063">
    <property type="entry name" value="FN3"/>
    <property type="match status" value="1"/>
</dbReference>
<evidence type="ECO:0000256" key="8">
    <source>
        <dbReference type="ARBA" id="ARBA00023319"/>
    </source>
</evidence>
<dbReference type="InterPro" id="IPR052385">
    <property type="entry name" value="Obscurin/Obscurin-like_Reg"/>
</dbReference>
<proteinExistence type="predicted"/>
<dbReference type="InterPro" id="IPR007110">
    <property type="entry name" value="Ig-like_dom"/>
</dbReference>
<dbReference type="Proteomes" id="UP000002852">
    <property type="component" value="Unassembled WGS sequence"/>
</dbReference>
<dbReference type="SUPFAM" id="SSF48726">
    <property type="entry name" value="Immunoglobulin"/>
    <property type="match status" value="9"/>
</dbReference>
<evidence type="ECO:0000256" key="5">
    <source>
        <dbReference type="ARBA" id="ARBA00022737"/>
    </source>
</evidence>
<dbReference type="InterPro" id="IPR036116">
    <property type="entry name" value="FN3_sf"/>
</dbReference>
<evidence type="ECO:0000256" key="4">
    <source>
        <dbReference type="ARBA" id="ARBA00022553"/>
    </source>
</evidence>
<dbReference type="GO" id="GO:0005794">
    <property type="term" value="C:Golgi apparatus"/>
    <property type="evidence" value="ECO:0007669"/>
    <property type="project" value="UniProtKB-SubCell"/>
</dbReference>
<dbReference type="FunFam" id="2.60.40.10:FF:000241">
    <property type="entry name" value="obscurin-like protein 1 isoform X2"/>
    <property type="match status" value="1"/>
</dbReference>
<dbReference type="InterPro" id="IPR003598">
    <property type="entry name" value="Ig_sub2"/>
</dbReference>
<keyword evidence="5" id="KW-0677">Repeat</keyword>
<evidence type="ECO:0000259" key="12">
    <source>
        <dbReference type="PROSITE" id="PS50835"/>
    </source>
</evidence>
<dbReference type="InterPro" id="IPR003599">
    <property type="entry name" value="Ig_sub"/>
</dbReference>
<protein>
    <recommendedName>
        <fullName evidence="11">Obscurin-like protein 1</fullName>
    </recommendedName>
</protein>
<dbReference type="FunFam" id="2.60.40.10:FF:001752">
    <property type="entry name" value="obscurin-like isoform X3"/>
    <property type="match status" value="1"/>
</dbReference>
<feature type="domain" description="Ig-like" evidence="12">
    <location>
        <begin position="782"/>
        <end position="872"/>
    </location>
</feature>
<dbReference type="PANTHER" id="PTHR35971:SF3">
    <property type="entry name" value="OBSCURIN-LIKE PROTEIN 1 ISOFORM X1"/>
    <property type="match status" value="1"/>
</dbReference>
<keyword evidence="3" id="KW-0963">Cytoplasm</keyword>
<dbReference type="FunFam" id="2.60.40.10:FF:001084">
    <property type="entry name" value="obscurin-like isoform X3"/>
    <property type="match status" value="2"/>
</dbReference>
<organism evidence="14 15">
    <name type="scientific">Xiphophorus maculatus</name>
    <name type="common">Southern platyfish</name>
    <name type="synonym">Platypoecilus maculatus</name>
    <dbReference type="NCBI Taxonomy" id="8083"/>
    <lineage>
        <taxon>Eukaryota</taxon>
        <taxon>Metazoa</taxon>
        <taxon>Chordata</taxon>
        <taxon>Craniata</taxon>
        <taxon>Vertebrata</taxon>
        <taxon>Euteleostomi</taxon>
        <taxon>Actinopterygii</taxon>
        <taxon>Neopterygii</taxon>
        <taxon>Teleostei</taxon>
        <taxon>Neoteleostei</taxon>
        <taxon>Acanthomorphata</taxon>
        <taxon>Ovalentaria</taxon>
        <taxon>Atherinomorphae</taxon>
        <taxon>Cyprinodontiformes</taxon>
        <taxon>Poeciliidae</taxon>
        <taxon>Poeciliinae</taxon>
        <taxon>Xiphophorus</taxon>
    </lineage>
</organism>
<evidence type="ECO:0000256" key="3">
    <source>
        <dbReference type="ARBA" id="ARBA00022490"/>
    </source>
</evidence>
<dbReference type="PROSITE" id="PS50853">
    <property type="entry name" value="FN3"/>
    <property type="match status" value="1"/>
</dbReference>
<evidence type="ECO:0000256" key="9">
    <source>
        <dbReference type="ARBA" id="ARBA00057297"/>
    </source>
</evidence>
<dbReference type="Ensembl" id="ENSXMAT00000036748.1">
    <property type="protein sequence ID" value="ENSXMAP00000033227.1"/>
    <property type="gene ID" value="ENSXMAG00000000533.2"/>
</dbReference>
<dbReference type="PANTHER" id="PTHR35971">
    <property type="entry name" value="SI:DKEY-31G6.6"/>
    <property type="match status" value="1"/>
</dbReference>
<evidence type="ECO:0000256" key="2">
    <source>
        <dbReference type="ARBA" id="ARBA00004556"/>
    </source>
</evidence>
<reference evidence="14" key="4">
    <citation type="submission" date="2025-09" db="UniProtKB">
        <authorList>
            <consortium name="Ensembl"/>
        </authorList>
    </citation>
    <scope>IDENTIFICATION</scope>
    <source>
        <strain evidence="14">JP 163 A</strain>
    </source>
</reference>
<reference evidence="14" key="3">
    <citation type="submission" date="2025-08" db="UniProtKB">
        <authorList>
            <consortium name="Ensembl"/>
        </authorList>
    </citation>
    <scope>IDENTIFICATION</scope>
    <source>
        <strain evidence="14">JP 163 A</strain>
    </source>
</reference>
<keyword evidence="6" id="KW-0333">Golgi apparatus</keyword>
<dbReference type="GO" id="GO:0007030">
    <property type="term" value="P:Golgi organization"/>
    <property type="evidence" value="ECO:0007669"/>
    <property type="project" value="UniProtKB-ARBA"/>
</dbReference>
<name>A0A3B5QRA3_XIPMA</name>
<dbReference type="InterPro" id="IPR013098">
    <property type="entry name" value="Ig_I-set"/>
</dbReference>
<feature type="domain" description="Fibronectin type-III" evidence="13">
    <location>
        <begin position="516"/>
        <end position="612"/>
    </location>
</feature>
<feature type="domain" description="Ig-like" evidence="12">
    <location>
        <begin position="130"/>
        <end position="217"/>
    </location>
</feature>
<evidence type="ECO:0000256" key="6">
    <source>
        <dbReference type="ARBA" id="ARBA00023034"/>
    </source>
</evidence>
<feature type="domain" description="Ig-like" evidence="12">
    <location>
        <begin position="20"/>
        <end position="110"/>
    </location>
</feature>
<evidence type="ECO:0000313" key="14">
    <source>
        <dbReference type="Ensembl" id="ENSXMAP00000033227.1"/>
    </source>
</evidence>
<dbReference type="PROSITE" id="PS50835">
    <property type="entry name" value="IG_LIKE"/>
    <property type="match status" value="6"/>
</dbReference>
<evidence type="ECO:0000313" key="15">
    <source>
        <dbReference type="Proteomes" id="UP000002852"/>
    </source>
</evidence>
<sequence length="986" mass="109786">QKATSFITVDIIMDILGGAPRVLGYPRPIVAQFGADATLRCQIGGDPHPDVIWERKNIKILSEGRYKISEEGKAYLLTITGVTQQDAGQYICKARNSVGETYAAASLKVEGENQANDQRKEIDLTSNDKPRFLIKPLSLRVDRGEDAAFSCKIWGTPLPEVTWEKDGKKLNDIFENSHFSVSIQDGGWFQLKIYRTRMPDKGVYTCKAVNSYGEALAGAVLLVEPIPEFSLSKLAEEPPINPSKVKKFVVTEGKHAKFRCFVTGKPKPEIIWKKDGVPLEPDRRHLVFEDREGYYTLKVLYCKMQDTGLYVCAASNTLGNTLSAVHLTVKGPAVRFRRPLKDVEVKERDVAVLECEVPDEMIPAAWYLEDQRLMPSSKYGMEQKGTRRRLTIHNVGMDDDGVYLCEMPDGAKSIAELAVKGTIVCKLPRKLEVLEGENAAFCVEVENDEMEVHWFKDGLMLHETHQTILKAFGKTHILVFVNVACHDSGVVTFVAGRSKSSSRLKVKATRHSPPICPADVKMDIDRPNSALFSWVPAPNSQTTTRSMFVLERAEIGSQEWQKCFTSETVTSAEVSGDSVPCEGDYRFRVCCVNKYGRSGHVEFPKVVHLVPGPKIHKHLQGCEVMEGEDAQFSIELSAPMVGTWFLNSSQLQHGGRYSVQLNQAKHSLVIHEAGTADDTAEITFIANGVRDSAVLKVKHLESSKRVETGDAIVLYCEVTHPFAKVTWFKNGEKLQVSDGLNIQSDGKMRRIVIQSAEASDSGVYTCQTSGDVIKFNVDVEEPPVRIISHCEPEVELTHVAPERLELCCEVSQADAPVRWYKDSLEVEESPNLILEVDGAQRRLVIPLTTVSDTGEYICDTENDSVAFLVNITGKYKDTYSKAKPPVMLSRPKNLPDKLESFAEDGIFRRLTINSPTPNDSGKYTCDATDDKIDFQVKVSVQGKTKGNPCKMLKKAECEFQFCFSSQCFRSSSHVHQENGTCDSRGV</sequence>
<keyword evidence="15" id="KW-1185">Reference proteome</keyword>
<comment type="function">
    <text evidence="9">Core component of the 3M complex, a complex required to regulate microtubule dynamics and genome integrity. It is unclear how the 3M complex regulates microtubules, it could act by controlling the level of a microtubule stabilizer. Acts as a regulator of the Cul7-RING(FBXW8) ubiquitin-protein ligase, playing a critical role in the ubiquitin ligase pathway that regulates Golgi morphogenesis and dendrite patterning in brain. Required to localize CUL7 to the Golgi apparatus in neurons.</text>
</comment>
<dbReference type="Gene3D" id="2.60.40.10">
    <property type="entry name" value="Immunoglobulins"/>
    <property type="match status" value="10"/>
</dbReference>
<evidence type="ECO:0000256" key="1">
    <source>
        <dbReference type="ARBA" id="ARBA00004555"/>
    </source>
</evidence>
<dbReference type="FunFam" id="2.60.40.10:FF:000464">
    <property type="entry name" value="Putative obscurin-like protein 1"/>
    <property type="match status" value="1"/>
</dbReference>
<feature type="domain" description="Ig-like" evidence="12">
    <location>
        <begin position="238"/>
        <end position="328"/>
    </location>
</feature>
<dbReference type="FunFam" id="2.60.40.10:FF:000502">
    <property type="entry name" value="obscurin-like protein 1 isoform X2"/>
    <property type="match status" value="1"/>
</dbReference>
<keyword evidence="4" id="KW-0597">Phosphoprotein</keyword>
<dbReference type="Pfam" id="PF07679">
    <property type="entry name" value="I-set"/>
    <property type="match status" value="8"/>
</dbReference>
<dbReference type="AlphaFoldDB" id="A0A3B5QRA3"/>
<dbReference type="GO" id="GO:0048471">
    <property type="term" value="C:perinuclear region of cytoplasm"/>
    <property type="evidence" value="ECO:0007669"/>
    <property type="project" value="UniProtKB-SubCell"/>
</dbReference>
<dbReference type="SMART" id="SM00408">
    <property type="entry name" value="IGc2"/>
    <property type="match status" value="6"/>
</dbReference>
<dbReference type="GO" id="GO:0050775">
    <property type="term" value="P:positive regulation of dendrite morphogenesis"/>
    <property type="evidence" value="ECO:0007669"/>
    <property type="project" value="UniProtKB-ARBA"/>
</dbReference>
<comment type="subcellular location">
    <subcellularLocation>
        <location evidence="2">Cytoplasm</location>
        <location evidence="2">Perinuclear region</location>
    </subcellularLocation>
    <subcellularLocation>
        <location evidence="1">Golgi apparatus</location>
    </subcellularLocation>
</comment>
<keyword evidence="8" id="KW-0393">Immunoglobulin domain</keyword>
<dbReference type="GeneTree" id="ENSGT00940000156702"/>
<evidence type="ECO:0000256" key="10">
    <source>
        <dbReference type="ARBA" id="ARBA00063153"/>
    </source>
</evidence>
<accession>A0A3B5QRA3</accession>
<dbReference type="FunFam" id="2.60.40.10:FF:000393">
    <property type="entry name" value="Putative obscurin-like protein 1"/>
    <property type="match status" value="1"/>
</dbReference>
<comment type="subunit">
    <text evidence="10">Component of the 3M complex, composed of core components CUL7, CCDC8 and OBSL1. Interacts with CCDC8. Interacts with CUL7; the interaction is direct. Interacts with FBXW8. Interacts (via N-terminal Ig-like domain) with TTN/titin (via C-terminal Ig-like domain); the interaction is direct.</text>
</comment>
<keyword evidence="7" id="KW-1015">Disulfide bond</keyword>
<dbReference type="SUPFAM" id="SSF49265">
    <property type="entry name" value="Fibronectin type III"/>
    <property type="match status" value="1"/>
</dbReference>
<dbReference type="FunFam" id="2.60.40.10:FF:000211">
    <property type="entry name" value="Obscurin-like protein 1"/>
    <property type="match status" value="1"/>
</dbReference>
<feature type="domain" description="Ig-like" evidence="12">
    <location>
        <begin position="332"/>
        <end position="418"/>
    </location>
</feature>
<dbReference type="InterPro" id="IPR003961">
    <property type="entry name" value="FN3_dom"/>
</dbReference>
<dbReference type="SMART" id="SM00409">
    <property type="entry name" value="IG"/>
    <property type="match status" value="8"/>
</dbReference>
<reference evidence="15" key="2">
    <citation type="journal article" date="2013" name="Nat. Genet.">
        <title>The genome of the platyfish, Xiphophorus maculatus, provides insights into evolutionary adaptation and several complex traits.</title>
        <authorList>
            <person name="Schartl M."/>
            <person name="Walter R.B."/>
            <person name="Shen Y."/>
            <person name="Garcia T."/>
            <person name="Catchen J."/>
            <person name="Amores A."/>
            <person name="Braasch I."/>
            <person name="Chalopin D."/>
            <person name="Volff J.N."/>
            <person name="Lesch K.P."/>
            <person name="Bisazza A."/>
            <person name="Minx P."/>
            <person name="Hillier L."/>
            <person name="Wilson R.K."/>
            <person name="Fuerstenberg S."/>
            <person name="Boore J."/>
            <person name="Searle S."/>
            <person name="Postlethwait J.H."/>
            <person name="Warren W.C."/>
        </authorList>
    </citation>
    <scope>NUCLEOTIDE SEQUENCE [LARGE SCALE GENOMIC DNA]</scope>
    <source>
        <strain evidence="15">JP 163 A</strain>
    </source>
</reference>
<evidence type="ECO:0000256" key="11">
    <source>
        <dbReference type="ARBA" id="ARBA00067525"/>
    </source>
</evidence>
<evidence type="ECO:0000259" key="13">
    <source>
        <dbReference type="PROSITE" id="PS50853"/>
    </source>
</evidence>
<dbReference type="InterPro" id="IPR013783">
    <property type="entry name" value="Ig-like_fold"/>
</dbReference>
<reference evidence="15" key="1">
    <citation type="submission" date="2012-01" db="EMBL/GenBank/DDBJ databases">
        <authorList>
            <person name="Walter R."/>
            <person name="Schartl M."/>
            <person name="Warren W."/>
        </authorList>
    </citation>
    <scope>NUCLEOTIDE SEQUENCE [LARGE SCALE GENOMIC DNA]</scope>
    <source>
        <strain evidence="15">JP 163 A</strain>
    </source>
</reference>